<dbReference type="EMBL" id="JAERWK010000023">
    <property type="protein sequence ID" value="MBM9469091.1"/>
    <property type="molecule type" value="Genomic_DNA"/>
</dbReference>
<sequence>MSGADVVVIGAGLAGLVAATEAAAAGRTVVVVDQEPGASLGGQAYWSLGGLFLVDSPEQRRVGITDSLDLARQDWAATAAFDRVEDHWPRRWSEAFLDFAAGDLRAWLRQAGIALFPLPMWAERGGLAGGPGNSVPRFHVVWGSGPGVVTPFVRTVTAHARAGRIRVLFRHRVTGLTGAGGAVTGVSGEVLAPDDAVRGAPSSRRVVGDFRIDADAVVIASGGIGANHDLVRQFWPGGPAAAPARMLSGVPDSTDGLMLGVAASSGASLINRDRMWHYPEGITNHSPVWSHHGIRILSGPSPLWLDSAGRRLPPPLWPGFDTGGSLRHLTDGAAADRATDPATDRAADHSWFVTDLATITKEFGLSGSEQNPDFTGRSVRALLRRVVGSGPARPVQAFLDDGSDFVTADGPDALVARMNELTGADLLDAAVVGDHLRQHDAQVRSGLGKDGQLAAVLAARRYVGDRRMRTADPHELLSGAGGPLVGVRLHVLTRKTLGGLETDLDGRVLRPGGAVLPGLYAAGEATGFGGGGMHGWKALEGTFLAGCLFSGRVAGRSAAALI</sequence>
<keyword evidence="2" id="KW-0560">Oxidoreductase</keyword>
<gene>
    <name evidence="4" type="ORF">JL106_17530</name>
</gene>
<dbReference type="PIRSF" id="PIRSF036654">
    <property type="entry name" value="UCP036654"/>
    <property type="match status" value="1"/>
</dbReference>
<dbReference type="InterPro" id="IPR003953">
    <property type="entry name" value="FAD-dep_OxRdtase_2_FAD-bd"/>
</dbReference>
<dbReference type="Proteomes" id="UP000663792">
    <property type="component" value="Unassembled WGS sequence"/>
</dbReference>
<dbReference type="PANTHER" id="PTHR43260">
    <property type="entry name" value="3-KETOSTEROID-DELTA-1-DEHYDROGENASE"/>
    <property type="match status" value="1"/>
</dbReference>
<dbReference type="GO" id="GO:0033765">
    <property type="term" value="F:steroid dehydrogenase activity, acting on the CH-CH group of donors"/>
    <property type="evidence" value="ECO:0007669"/>
    <property type="project" value="UniProtKB-ARBA"/>
</dbReference>
<dbReference type="Gene3D" id="3.50.50.60">
    <property type="entry name" value="FAD/NAD(P)-binding domain"/>
    <property type="match status" value="2"/>
</dbReference>
<feature type="domain" description="FAD-dependent oxidoreductase 2 FAD-binding" evidence="3">
    <location>
        <begin position="5"/>
        <end position="544"/>
    </location>
</feature>
<dbReference type="Gene3D" id="3.90.700.10">
    <property type="entry name" value="Succinate dehydrogenase/fumarate reductase flavoprotein, catalytic domain"/>
    <property type="match status" value="1"/>
</dbReference>
<evidence type="ECO:0000259" key="3">
    <source>
        <dbReference type="Pfam" id="PF00890"/>
    </source>
</evidence>
<keyword evidence="1" id="KW-0285">Flavoprotein</keyword>
<dbReference type="Pfam" id="PF00890">
    <property type="entry name" value="FAD_binding_2"/>
    <property type="match status" value="1"/>
</dbReference>
<dbReference type="PANTHER" id="PTHR43260:SF1">
    <property type="entry name" value="KSDD-LIKE STEROID DEHYDROGENASE RV0785"/>
    <property type="match status" value="1"/>
</dbReference>
<evidence type="ECO:0000256" key="2">
    <source>
        <dbReference type="ARBA" id="ARBA00023002"/>
    </source>
</evidence>
<reference evidence="4" key="1">
    <citation type="submission" date="2021-01" db="EMBL/GenBank/DDBJ databases">
        <title>YIM 132084 draft genome.</title>
        <authorList>
            <person name="An D."/>
        </authorList>
    </citation>
    <scope>NUCLEOTIDE SEQUENCE</scope>
    <source>
        <strain evidence="4">YIM 132084</strain>
    </source>
</reference>
<proteinExistence type="predicted"/>
<protein>
    <submittedName>
        <fullName evidence="4">FAD-binding dehydrogenase</fullName>
    </submittedName>
</protein>
<evidence type="ECO:0000313" key="4">
    <source>
        <dbReference type="EMBL" id="MBM9469091.1"/>
    </source>
</evidence>
<evidence type="ECO:0000256" key="1">
    <source>
        <dbReference type="ARBA" id="ARBA00022630"/>
    </source>
</evidence>
<dbReference type="InterPro" id="IPR036188">
    <property type="entry name" value="FAD/NAD-bd_sf"/>
</dbReference>
<dbReference type="AlphaFoldDB" id="A0A939C0S7"/>
<comment type="caution">
    <text evidence="4">The sequence shown here is derived from an EMBL/GenBank/DDBJ whole genome shotgun (WGS) entry which is preliminary data.</text>
</comment>
<name>A0A939C0S7_9ACTN</name>
<dbReference type="InterPro" id="IPR027477">
    <property type="entry name" value="Succ_DH/fumarate_Rdtase_cat_sf"/>
</dbReference>
<evidence type="ECO:0000313" key="5">
    <source>
        <dbReference type="Proteomes" id="UP000663792"/>
    </source>
</evidence>
<organism evidence="4 5">
    <name type="scientific">Nakamurella leprariae</name>
    <dbReference type="NCBI Taxonomy" id="2803911"/>
    <lineage>
        <taxon>Bacteria</taxon>
        <taxon>Bacillati</taxon>
        <taxon>Actinomycetota</taxon>
        <taxon>Actinomycetes</taxon>
        <taxon>Nakamurellales</taxon>
        <taxon>Nakamurellaceae</taxon>
        <taxon>Nakamurella</taxon>
    </lineage>
</organism>
<accession>A0A939C0S7</accession>
<dbReference type="InterPro" id="IPR014614">
    <property type="entry name" value="KsdD_DH"/>
</dbReference>
<dbReference type="NCBIfam" id="NF009472">
    <property type="entry name" value="PRK12834.1"/>
    <property type="match status" value="1"/>
</dbReference>
<dbReference type="SUPFAM" id="SSF51905">
    <property type="entry name" value="FAD/NAD(P)-binding domain"/>
    <property type="match status" value="1"/>
</dbReference>
<keyword evidence="5" id="KW-1185">Reference proteome</keyword>